<keyword evidence="3" id="KW-1185">Reference proteome</keyword>
<gene>
    <name evidence="2" type="ORF">HOLleu_21451</name>
</gene>
<dbReference type="PROSITE" id="PS50011">
    <property type="entry name" value="PROTEIN_KINASE_DOM"/>
    <property type="match status" value="1"/>
</dbReference>
<dbReference type="Gene3D" id="1.10.510.10">
    <property type="entry name" value="Transferase(Phosphotransferase) domain 1"/>
    <property type="match status" value="1"/>
</dbReference>
<dbReference type="GO" id="GO:0007169">
    <property type="term" value="P:cell surface receptor protein tyrosine kinase signaling pathway"/>
    <property type="evidence" value="ECO:0007669"/>
    <property type="project" value="TreeGrafter"/>
</dbReference>
<dbReference type="GO" id="GO:0005524">
    <property type="term" value="F:ATP binding"/>
    <property type="evidence" value="ECO:0007669"/>
    <property type="project" value="InterPro"/>
</dbReference>
<dbReference type="Proteomes" id="UP001152320">
    <property type="component" value="Chromosome 10"/>
</dbReference>
<comment type="caution">
    <text evidence="2">The sequence shown here is derived from an EMBL/GenBank/DDBJ whole genome shotgun (WGS) entry which is preliminary data.</text>
</comment>
<dbReference type="InterPro" id="IPR050122">
    <property type="entry name" value="RTK"/>
</dbReference>
<proteinExistence type="predicted"/>
<dbReference type="PANTHER" id="PTHR24416">
    <property type="entry name" value="TYROSINE-PROTEIN KINASE RECEPTOR"/>
    <property type="match status" value="1"/>
</dbReference>
<dbReference type="GO" id="GO:0043235">
    <property type="term" value="C:receptor complex"/>
    <property type="evidence" value="ECO:0007669"/>
    <property type="project" value="TreeGrafter"/>
</dbReference>
<dbReference type="Pfam" id="PF07714">
    <property type="entry name" value="PK_Tyr_Ser-Thr"/>
    <property type="match status" value="1"/>
</dbReference>
<dbReference type="EMBL" id="JAIZAY010000010">
    <property type="protein sequence ID" value="KAJ8034563.1"/>
    <property type="molecule type" value="Genomic_DNA"/>
</dbReference>
<feature type="domain" description="Protein kinase" evidence="1">
    <location>
        <begin position="91"/>
        <end position="365"/>
    </location>
</feature>
<dbReference type="PRINTS" id="PR00109">
    <property type="entry name" value="TYRKINASE"/>
</dbReference>
<organism evidence="2 3">
    <name type="scientific">Holothuria leucospilota</name>
    <name type="common">Black long sea cucumber</name>
    <name type="synonym">Mertensiothuria leucospilota</name>
    <dbReference type="NCBI Taxonomy" id="206669"/>
    <lineage>
        <taxon>Eukaryota</taxon>
        <taxon>Metazoa</taxon>
        <taxon>Echinodermata</taxon>
        <taxon>Eleutherozoa</taxon>
        <taxon>Echinozoa</taxon>
        <taxon>Holothuroidea</taxon>
        <taxon>Aspidochirotacea</taxon>
        <taxon>Aspidochirotida</taxon>
        <taxon>Holothuriidae</taxon>
        <taxon>Holothuria</taxon>
    </lineage>
</organism>
<sequence>MDFEMPPVLLIILILGSSVLILLFVACVGYVLGAFCRSTSKRASQREPTLSMYTTFHTSTLEEESMAVRKQYGASKQSDTQPSVHYSMDDWERLFEKSVKEFGLLMHSFRCRDELNEFWEANFRAGQFRQPFVVRSLRSNATPSQIEYFQKLQMGTIRLPTHPNILKVIGLSKDTFPCRIYYEYHEETSLYDVINNESKGRVSWNTMQFLHFAKQIATGMEFLKANEFDHVAVRTERVLYFKDDVCKLFDFCLSSQSAKIALDLRDKNEALAWLAPELLWKGKYYLWTDIWAFGVVLWELWSLGKTPCVGKSLTELQTDLKYQRFLGPPNNCPAAIFSLMVDCWKSVPFERKPFNEIKLELERLINNPEKLHQPTDAHNSQLYLNFSTIRGNNM</sequence>
<evidence type="ECO:0000313" key="3">
    <source>
        <dbReference type="Proteomes" id="UP001152320"/>
    </source>
</evidence>
<dbReference type="SUPFAM" id="SSF56112">
    <property type="entry name" value="Protein kinase-like (PK-like)"/>
    <property type="match status" value="1"/>
</dbReference>
<dbReference type="GO" id="GO:0004714">
    <property type="term" value="F:transmembrane receptor protein tyrosine kinase activity"/>
    <property type="evidence" value="ECO:0007669"/>
    <property type="project" value="TreeGrafter"/>
</dbReference>
<reference evidence="2" key="1">
    <citation type="submission" date="2021-10" db="EMBL/GenBank/DDBJ databases">
        <title>Tropical sea cucumber genome reveals ecological adaptation and Cuvierian tubules defense mechanism.</title>
        <authorList>
            <person name="Chen T."/>
        </authorList>
    </citation>
    <scope>NUCLEOTIDE SEQUENCE</scope>
    <source>
        <strain evidence="2">Nanhai2018</strain>
        <tissue evidence="2">Muscle</tissue>
    </source>
</reference>
<evidence type="ECO:0000313" key="2">
    <source>
        <dbReference type="EMBL" id="KAJ8034563.1"/>
    </source>
</evidence>
<dbReference type="InterPro" id="IPR011009">
    <property type="entry name" value="Kinase-like_dom_sf"/>
</dbReference>
<evidence type="ECO:0000259" key="1">
    <source>
        <dbReference type="PROSITE" id="PS50011"/>
    </source>
</evidence>
<keyword evidence="2" id="KW-0675">Receptor</keyword>
<dbReference type="AlphaFoldDB" id="A0A9Q1BWF7"/>
<dbReference type="GO" id="GO:0005886">
    <property type="term" value="C:plasma membrane"/>
    <property type="evidence" value="ECO:0007669"/>
    <property type="project" value="TreeGrafter"/>
</dbReference>
<name>A0A9Q1BWF7_HOLLE</name>
<protein>
    <submittedName>
        <fullName evidence="2">Ephrin type-A receptor 3</fullName>
    </submittedName>
</protein>
<dbReference type="InterPro" id="IPR001245">
    <property type="entry name" value="Ser-Thr/Tyr_kinase_cat_dom"/>
</dbReference>
<dbReference type="InterPro" id="IPR000719">
    <property type="entry name" value="Prot_kinase_dom"/>
</dbReference>
<accession>A0A9Q1BWF7</accession>
<dbReference type="PANTHER" id="PTHR24416:SF611">
    <property type="entry name" value="TYROSINE-PROTEIN KINASE TRANSMEMBRANE RECEPTOR ROR"/>
    <property type="match status" value="1"/>
</dbReference>